<dbReference type="CDD" id="cd00093">
    <property type="entry name" value="HTH_XRE"/>
    <property type="match status" value="1"/>
</dbReference>
<sequence>MRDDPLVTELRVLRAARGISYRELAARITRAREERGIGPAAARVAHTTVSDVFRPGRSRLNADLVAEIVRALGSDDATVEEWRARVALRAATGPAPRPSAPVDPSHAPIPATLVDPGPGPLGGPRSRRTTVATAAVLVAAGLLLNATGKFFNPLLGDVFFVDMVGTAAVALLGGPWLAALVGAGFVVVELLKSQVDGALFAATMVFAGLIWGYGVRAGWGRTMPRFLGLSALVAVATSAVAVPITVVYLEGRSGRGLDVLFSQVGETGVGPWLAVATVNLTVSLLDKVFTGAIAYLIAGLVWSLPAAADRFADPRVDPPRRRATR</sequence>
<evidence type="ECO:0000313" key="4">
    <source>
        <dbReference type="Proteomes" id="UP000273158"/>
    </source>
</evidence>
<reference evidence="3 4" key="1">
    <citation type="journal article" date="2015" name="Stand. Genomic Sci.">
        <title>Genomic Encyclopedia of Bacterial and Archaeal Type Strains, Phase III: the genomes of soil and plant-associated and newly described type strains.</title>
        <authorList>
            <person name="Whitman W.B."/>
            <person name="Woyke T."/>
            <person name="Klenk H.P."/>
            <person name="Zhou Y."/>
            <person name="Lilburn T.G."/>
            <person name="Beck B.J."/>
            <person name="De Vos P."/>
            <person name="Vandamme P."/>
            <person name="Eisen J.A."/>
            <person name="Garrity G."/>
            <person name="Hugenholtz P."/>
            <person name="Kyrpides N.C."/>
        </authorList>
    </citation>
    <scope>NUCLEOTIDE SEQUENCE [LARGE SCALE GENOMIC DNA]</scope>
    <source>
        <strain evidence="3 4">S2T63</strain>
    </source>
</reference>
<feature type="transmembrane region" description="Helical" evidence="2">
    <location>
        <begin position="195"/>
        <end position="214"/>
    </location>
</feature>
<evidence type="ECO:0000256" key="2">
    <source>
        <dbReference type="SAM" id="Phobius"/>
    </source>
</evidence>
<accession>A0A498CAK1</accession>
<feature type="transmembrane region" description="Helical" evidence="2">
    <location>
        <begin position="292"/>
        <end position="312"/>
    </location>
</feature>
<proteinExistence type="predicted"/>
<evidence type="ECO:0000313" key="3">
    <source>
        <dbReference type="EMBL" id="RLK52229.1"/>
    </source>
</evidence>
<keyword evidence="4" id="KW-1185">Reference proteome</keyword>
<name>A0A498CAK1_9MICO</name>
<protein>
    <submittedName>
        <fullName evidence="3">Energy-coupling factor transport system substrate-specific component</fullName>
    </submittedName>
</protein>
<feature type="transmembrane region" description="Helical" evidence="2">
    <location>
        <begin position="163"/>
        <end position="188"/>
    </location>
</feature>
<feature type="region of interest" description="Disordered" evidence="1">
    <location>
        <begin position="93"/>
        <end position="126"/>
    </location>
</feature>
<gene>
    <name evidence="3" type="ORF">C7474_0161</name>
</gene>
<dbReference type="EMBL" id="RCDB01000001">
    <property type="protein sequence ID" value="RLK52229.1"/>
    <property type="molecule type" value="Genomic_DNA"/>
</dbReference>
<organism evidence="3 4">
    <name type="scientific">Microbacterium telephonicum</name>
    <dbReference type="NCBI Taxonomy" id="1714841"/>
    <lineage>
        <taxon>Bacteria</taxon>
        <taxon>Bacillati</taxon>
        <taxon>Actinomycetota</taxon>
        <taxon>Actinomycetes</taxon>
        <taxon>Micrococcales</taxon>
        <taxon>Microbacteriaceae</taxon>
        <taxon>Microbacterium</taxon>
    </lineage>
</organism>
<dbReference type="AlphaFoldDB" id="A0A498CAK1"/>
<keyword evidence="2" id="KW-0812">Transmembrane</keyword>
<evidence type="ECO:0000256" key="1">
    <source>
        <dbReference type="SAM" id="MobiDB-lite"/>
    </source>
</evidence>
<feature type="transmembrane region" description="Helical" evidence="2">
    <location>
        <begin position="131"/>
        <end position="151"/>
    </location>
</feature>
<keyword evidence="2" id="KW-0472">Membrane</keyword>
<comment type="caution">
    <text evidence="3">The sequence shown here is derived from an EMBL/GenBank/DDBJ whole genome shotgun (WGS) entry which is preliminary data.</text>
</comment>
<dbReference type="InterPro" id="IPR001387">
    <property type="entry name" value="Cro/C1-type_HTH"/>
</dbReference>
<feature type="transmembrane region" description="Helical" evidence="2">
    <location>
        <begin position="226"/>
        <end position="249"/>
    </location>
</feature>
<dbReference type="Proteomes" id="UP000273158">
    <property type="component" value="Unassembled WGS sequence"/>
</dbReference>
<keyword evidence="2" id="KW-1133">Transmembrane helix</keyword>